<sequence length="122" mass="14804">MDVGKYRDLQINDDDYDPVSQEIPWTKITDFLFRPVESSKSSNYIEICTNRPPNREKAMEFVYSVKERFETADVALDFEFYWIAEFEEDTFPEFEFEIRNNKTKQRLEFYCDFGELRISFIE</sequence>
<keyword evidence="2" id="KW-1185">Reference proteome</keyword>
<evidence type="ECO:0000313" key="1">
    <source>
        <dbReference type="EMBL" id="KAI1692525.1"/>
    </source>
</evidence>
<proteinExistence type="predicted"/>
<accession>A0AAD4QVX3</accession>
<protein>
    <submittedName>
        <fullName evidence="1">Uncharacterized protein</fullName>
    </submittedName>
</protein>
<dbReference type="EMBL" id="JAKKPZ010000752">
    <property type="protein sequence ID" value="KAI1692525.1"/>
    <property type="molecule type" value="Genomic_DNA"/>
</dbReference>
<comment type="caution">
    <text evidence="1">The sequence shown here is derived from an EMBL/GenBank/DDBJ whole genome shotgun (WGS) entry which is preliminary data.</text>
</comment>
<dbReference type="Proteomes" id="UP001201812">
    <property type="component" value="Unassembled WGS sequence"/>
</dbReference>
<gene>
    <name evidence="1" type="ORF">DdX_21213</name>
</gene>
<organism evidence="1 2">
    <name type="scientific">Ditylenchus destructor</name>
    <dbReference type="NCBI Taxonomy" id="166010"/>
    <lineage>
        <taxon>Eukaryota</taxon>
        <taxon>Metazoa</taxon>
        <taxon>Ecdysozoa</taxon>
        <taxon>Nematoda</taxon>
        <taxon>Chromadorea</taxon>
        <taxon>Rhabditida</taxon>
        <taxon>Tylenchina</taxon>
        <taxon>Tylenchomorpha</taxon>
        <taxon>Sphaerularioidea</taxon>
        <taxon>Anguinidae</taxon>
        <taxon>Anguininae</taxon>
        <taxon>Ditylenchus</taxon>
    </lineage>
</organism>
<name>A0AAD4QVX3_9BILA</name>
<dbReference type="AlphaFoldDB" id="A0AAD4QVX3"/>
<evidence type="ECO:0000313" key="2">
    <source>
        <dbReference type="Proteomes" id="UP001201812"/>
    </source>
</evidence>
<reference evidence="1" key="1">
    <citation type="submission" date="2022-01" db="EMBL/GenBank/DDBJ databases">
        <title>Genome Sequence Resource for Two Populations of Ditylenchus destructor, the Migratory Endoparasitic Phytonematode.</title>
        <authorList>
            <person name="Zhang H."/>
            <person name="Lin R."/>
            <person name="Xie B."/>
        </authorList>
    </citation>
    <scope>NUCLEOTIDE SEQUENCE</scope>
    <source>
        <strain evidence="1">BazhouSP</strain>
    </source>
</reference>